<proteinExistence type="predicted"/>
<dbReference type="SUPFAM" id="SSF50989">
    <property type="entry name" value="Clathrin heavy-chain terminal domain"/>
    <property type="match status" value="1"/>
</dbReference>
<dbReference type="EMBL" id="UYRT01078947">
    <property type="protein sequence ID" value="VDN19616.1"/>
    <property type="molecule type" value="Genomic_DNA"/>
</dbReference>
<gene>
    <name evidence="7" type="ORF">GPUH_LOCUS11975</name>
</gene>
<keyword evidence="2" id="KW-0677">Repeat</keyword>
<dbReference type="InterPro" id="IPR015348">
    <property type="entry name" value="Clathrin_H-chain_linker_core"/>
</dbReference>
<dbReference type="InterPro" id="IPR055358">
    <property type="entry name" value="CHCR"/>
</dbReference>
<dbReference type="InterPro" id="IPR000547">
    <property type="entry name" value="Clathrin_H-chain/VPS_repeat"/>
</dbReference>
<evidence type="ECO:0000256" key="4">
    <source>
        <dbReference type="ARBA" id="ARBA00023329"/>
    </source>
</evidence>
<evidence type="ECO:0000259" key="6">
    <source>
        <dbReference type="Pfam" id="PF09268"/>
    </source>
</evidence>
<dbReference type="InterPro" id="IPR016024">
    <property type="entry name" value="ARM-type_fold"/>
</dbReference>
<feature type="domain" description="Clathrin heavy chain linker core motif" evidence="6">
    <location>
        <begin position="349"/>
        <end position="372"/>
    </location>
</feature>
<dbReference type="InterPro" id="IPR022365">
    <property type="entry name" value="Clathrin_H-chain_propeller_rpt"/>
</dbReference>
<keyword evidence="4" id="KW-0968">Cytoplasmic vesicle</keyword>
<keyword evidence="8" id="KW-1185">Reference proteome</keyword>
<dbReference type="SUPFAM" id="SSF48371">
    <property type="entry name" value="ARM repeat"/>
    <property type="match status" value="2"/>
</dbReference>
<dbReference type="Pfam" id="PF00637">
    <property type="entry name" value="Clathrin"/>
    <property type="match status" value="1"/>
</dbReference>
<dbReference type="SMART" id="SM00299">
    <property type="entry name" value="CLH"/>
    <property type="match status" value="1"/>
</dbReference>
<accession>A0A183DTD6</accession>
<evidence type="ECO:0000256" key="2">
    <source>
        <dbReference type="ARBA" id="ARBA00022737"/>
    </source>
</evidence>
<evidence type="ECO:0000313" key="7">
    <source>
        <dbReference type="EMBL" id="VDN19616.1"/>
    </source>
</evidence>
<dbReference type="GO" id="GO:0030130">
    <property type="term" value="C:clathrin coat of trans-Golgi network vesicle"/>
    <property type="evidence" value="ECO:0007669"/>
    <property type="project" value="InterPro"/>
</dbReference>
<dbReference type="AlphaFoldDB" id="A0A183DTD6"/>
<dbReference type="GO" id="GO:0005198">
    <property type="term" value="F:structural molecule activity"/>
    <property type="evidence" value="ECO:0007669"/>
    <property type="project" value="InterPro"/>
</dbReference>
<dbReference type="Pfam" id="PF01394">
    <property type="entry name" value="Clathrin_propel"/>
    <property type="match status" value="4"/>
</dbReference>
<feature type="repeat" description="CHCR" evidence="5">
    <location>
        <begin position="582"/>
        <end position="749"/>
    </location>
</feature>
<dbReference type="GO" id="GO:0045334">
    <property type="term" value="C:clathrin-coated endocytic vesicle"/>
    <property type="evidence" value="ECO:0007669"/>
    <property type="project" value="TreeGrafter"/>
</dbReference>
<dbReference type="PROSITE" id="PS50236">
    <property type="entry name" value="CHCR"/>
    <property type="match status" value="1"/>
</dbReference>
<dbReference type="OrthoDB" id="2113814at2759"/>
<organism evidence="9">
    <name type="scientific">Gongylonema pulchrum</name>
    <dbReference type="NCBI Taxonomy" id="637853"/>
    <lineage>
        <taxon>Eukaryota</taxon>
        <taxon>Metazoa</taxon>
        <taxon>Ecdysozoa</taxon>
        <taxon>Nematoda</taxon>
        <taxon>Chromadorea</taxon>
        <taxon>Rhabditida</taxon>
        <taxon>Spirurina</taxon>
        <taxon>Spiruromorpha</taxon>
        <taxon>Spiruroidea</taxon>
        <taxon>Gongylonematidae</taxon>
        <taxon>Gongylonema</taxon>
    </lineage>
</organism>
<evidence type="ECO:0000256" key="3">
    <source>
        <dbReference type="ARBA" id="ARBA00023136"/>
    </source>
</evidence>
<evidence type="ECO:0000256" key="1">
    <source>
        <dbReference type="ARBA" id="ARBA00004180"/>
    </source>
</evidence>
<reference evidence="9" key="1">
    <citation type="submission" date="2016-06" db="UniProtKB">
        <authorList>
            <consortium name="WormBaseParasite"/>
        </authorList>
    </citation>
    <scope>IDENTIFICATION</scope>
</reference>
<keyword evidence="3" id="KW-0472">Membrane</keyword>
<evidence type="ECO:0000313" key="8">
    <source>
        <dbReference type="Proteomes" id="UP000271098"/>
    </source>
</evidence>
<dbReference type="GO" id="GO:0071439">
    <property type="term" value="C:clathrin complex"/>
    <property type="evidence" value="ECO:0007669"/>
    <property type="project" value="TreeGrafter"/>
</dbReference>
<dbReference type="WBParaSite" id="GPUH_0001199101-mRNA-1">
    <property type="protein sequence ID" value="GPUH_0001199101-mRNA-1"/>
    <property type="gene ID" value="GPUH_0001199101"/>
</dbReference>
<dbReference type="Gene3D" id="2.130.10.110">
    <property type="entry name" value="Clathrin heavy-chain terminal domain"/>
    <property type="match status" value="1"/>
</dbReference>
<dbReference type="InterPro" id="IPR016025">
    <property type="entry name" value="Clathrin_H-chain_N"/>
</dbReference>
<dbReference type="Pfam" id="PF09268">
    <property type="entry name" value="Clathrin-link"/>
    <property type="match status" value="1"/>
</dbReference>
<comment type="subcellular location">
    <subcellularLocation>
        <location evidence="1">Cytoplasmic vesicle membrane</location>
        <topology evidence="1">Peripheral membrane protein</topology>
        <orientation evidence="1">Cytoplasmic side</orientation>
    </subcellularLocation>
</comment>
<dbReference type="GO" id="GO:0006898">
    <property type="term" value="P:receptor-mediated endocytosis"/>
    <property type="evidence" value="ECO:0007669"/>
    <property type="project" value="TreeGrafter"/>
</dbReference>
<dbReference type="Pfam" id="PF13838">
    <property type="entry name" value="Clathrin_H_link"/>
    <property type="match status" value="1"/>
</dbReference>
<dbReference type="GO" id="GO:0030132">
    <property type="term" value="C:clathrin coat of coated pit"/>
    <property type="evidence" value="ECO:0007669"/>
    <property type="project" value="InterPro"/>
</dbReference>
<dbReference type="PANTHER" id="PTHR10292">
    <property type="entry name" value="CLATHRIN HEAVY CHAIN RELATED"/>
    <property type="match status" value="1"/>
</dbReference>
<dbReference type="GO" id="GO:0032051">
    <property type="term" value="F:clathrin light chain binding"/>
    <property type="evidence" value="ECO:0007669"/>
    <property type="project" value="TreeGrafter"/>
</dbReference>
<reference evidence="7 8" key="2">
    <citation type="submission" date="2018-11" db="EMBL/GenBank/DDBJ databases">
        <authorList>
            <consortium name="Pathogen Informatics"/>
        </authorList>
    </citation>
    <scope>NUCLEOTIDE SEQUENCE [LARGE SCALE GENOMIC DNA]</scope>
</reference>
<dbReference type="GO" id="GO:0005938">
    <property type="term" value="C:cell cortex"/>
    <property type="evidence" value="ECO:0007669"/>
    <property type="project" value="TreeGrafter"/>
</dbReference>
<sequence length="749" mass="83530">MRFCVGLQFASSAALKSGVFGVSSAAVIGSVEEETAAATRMSSLLPIKFQEHILLQSLGINAAHIGFATLTMESDKFIVVREKVGENMQVVIIDMGEVNNPVRRPITADSVIMNPATRVLALKSSRTLQIFNMDVKAKVKSYNMPEDVIFWKWINVNTIAMRHSTLNGFQIINYRADAECKWLLLIGIAAKDNRVVGAMQLYSTERKVSQPIEGHAACFVGFKIEGNPHPSNLFCFSVRTVQGGKLHIIEIGTPPAGNQPFHKKQVEVYYPAEAATDFPVAMQASSKHGIIYLVTKYGYVHLYDIETAVCIYMNRISSETIFVTAEYTATEGIIGVNRKGQVLSVSIDEQNMIPYVTQTLQNPELALKLAIRCDLPGAEELFVRKFNLLFGNGNYAEAAKVAATAPQGILRTPQTIQKFQQCPHTGVSPSPLLQYFGILLDQGQLNKYETLELCRPVLAQGRKQLLEKWLTEGKLECTEELGDLVRPHDVNAALSVYLRGNVPHKVSAVCSFFGSEKLFIPFYKCVSLPQVVQCFAETGQFDKIILYAKKVNFEPDYLFQLRQVLRSKPEMGAKFALMLVTEGENEPLADINQIVACFEEVQAVQQCTSFLLEVLKGDKESDGHLQTKLLEMNLLYAPQVADAILGNQMFHHYDRATIGQLCEKAGLLQRALEHFTDLYDIKRTVVHTQHLKPDVCFLFIFLCVFCSNAMRKTHIDERLFVCVCVSVCASVTVFHLKTYKSYGAEILGT</sequence>
<evidence type="ECO:0000256" key="5">
    <source>
        <dbReference type="PROSITE-ProRule" id="PRU01006"/>
    </source>
</evidence>
<dbReference type="Proteomes" id="UP000271098">
    <property type="component" value="Unassembled WGS sequence"/>
</dbReference>
<dbReference type="GO" id="GO:0006886">
    <property type="term" value="P:intracellular protein transport"/>
    <property type="evidence" value="ECO:0007669"/>
    <property type="project" value="UniProtKB-UniRule"/>
</dbReference>
<evidence type="ECO:0000313" key="9">
    <source>
        <dbReference type="WBParaSite" id="GPUH_0001199101-mRNA-1"/>
    </source>
</evidence>
<protein>
    <submittedName>
        <fullName evidence="9">Clathrin-link domain-containing protein</fullName>
    </submittedName>
</protein>
<dbReference type="PANTHER" id="PTHR10292:SF1">
    <property type="entry name" value="CLATHRIN HEAVY CHAIN"/>
    <property type="match status" value="1"/>
</dbReference>
<name>A0A183DTD6_9BILA</name>